<gene>
    <name evidence="9" type="ORF">GCM10008938_29970</name>
</gene>
<dbReference type="EC" id="3.4.21.89" evidence="3 6"/>
<dbReference type="PANTHER" id="PTHR43390">
    <property type="entry name" value="SIGNAL PEPTIDASE I"/>
    <property type="match status" value="1"/>
</dbReference>
<evidence type="ECO:0000313" key="9">
    <source>
        <dbReference type="EMBL" id="GGJ41936.1"/>
    </source>
</evidence>
<sequence>MMKTLIKLWDWIKEFVIVIALTTFVVSFPAVSGNSMQPTLRNGERMLIPKYETFLHRMGIGQFQRGDILVFKPPADHQSSWHAFPSSTVTFWHYIPYYVKRVVAIGGDTVRIDRGQVYVNGKRADFHVQEDFWKQQGCWENQPESIAANYIQADQEKNRISKAFTVPAGEYFVMGDNRSPGGSEDSRFFGPVSLDRVAGRVSFMLFPLWRKKQVSQACLNPQYSGSTELNLRKP</sequence>
<comment type="catalytic activity">
    <reaction evidence="1 6">
        <text>Cleavage of hydrophobic, N-terminal signal or leader sequences from secreted and periplasmic proteins.</text>
        <dbReference type="EC" id="3.4.21.89"/>
    </reaction>
</comment>
<dbReference type="SUPFAM" id="SSF51306">
    <property type="entry name" value="LexA/Signal peptidase"/>
    <property type="match status" value="1"/>
</dbReference>
<comment type="subcellular location">
    <subcellularLocation>
        <location evidence="7">Membrane</location>
        <topology evidence="7">Single-pass type II membrane protein</topology>
    </subcellularLocation>
</comment>
<proteinExistence type="inferred from homology"/>
<keyword evidence="10" id="KW-1185">Reference proteome</keyword>
<dbReference type="InterPro" id="IPR000223">
    <property type="entry name" value="Pept_S26A_signal_pept_1"/>
</dbReference>
<feature type="domain" description="Peptidase S26" evidence="8">
    <location>
        <begin position="11"/>
        <end position="205"/>
    </location>
</feature>
<dbReference type="NCBIfam" id="TIGR02227">
    <property type="entry name" value="sigpep_I_bact"/>
    <property type="match status" value="1"/>
</dbReference>
<evidence type="ECO:0000313" key="10">
    <source>
        <dbReference type="Proteomes" id="UP000632222"/>
    </source>
</evidence>
<evidence type="ECO:0000256" key="5">
    <source>
        <dbReference type="ARBA" id="ARBA00022801"/>
    </source>
</evidence>
<dbReference type="InterPro" id="IPR019533">
    <property type="entry name" value="Peptidase_S26"/>
</dbReference>
<dbReference type="Gene3D" id="2.10.109.10">
    <property type="entry name" value="Umud Fragment, subunit A"/>
    <property type="match status" value="1"/>
</dbReference>
<dbReference type="PANTHER" id="PTHR43390:SF1">
    <property type="entry name" value="CHLOROPLAST PROCESSING PEPTIDASE"/>
    <property type="match status" value="1"/>
</dbReference>
<dbReference type="CDD" id="cd06530">
    <property type="entry name" value="S26_SPase_I"/>
    <property type="match status" value="1"/>
</dbReference>
<organism evidence="9 10">
    <name type="scientific">Deinococcus roseus</name>
    <dbReference type="NCBI Taxonomy" id="392414"/>
    <lineage>
        <taxon>Bacteria</taxon>
        <taxon>Thermotogati</taxon>
        <taxon>Deinococcota</taxon>
        <taxon>Deinococci</taxon>
        <taxon>Deinococcales</taxon>
        <taxon>Deinococcaceae</taxon>
        <taxon>Deinococcus</taxon>
    </lineage>
</organism>
<evidence type="ECO:0000256" key="3">
    <source>
        <dbReference type="ARBA" id="ARBA00013208"/>
    </source>
</evidence>
<dbReference type="PROSITE" id="PS00501">
    <property type="entry name" value="SPASE_I_1"/>
    <property type="match status" value="1"/>
</dbReference>
<evidence type="ECO:0000256" key="7">
    <source>
        <dbReference type="RuleBase" id="RU362042"/>
    </source>
</evidence>
<dbReference type="InterPro" id="IPR036286">
    <property type="entry name" value="LexA/Signal_pep-like_sf"/>
</dbReference>
<dbReference type="InterPro" id="IPR019756">
    <property type="entry name" value="Pept_S26A_signal_pept_1_Ser-AS"/>
</dbReference>
<dbReference type="Pfam" id="PF10502">
    <property type="entry name" value="Peptidase_S26"/>
    <property type="match status" value="1"/>
</dbReference>
<protein>
    <recommendedName>
        <fullName evidence="3 6">Signal peptidase I</fullName>
        <ecNumber evidence="3 6">3.4.21.89</ecNumber>
    </recommendedName>
</protein>
<dbReference type="EMBL" id="BMOD01000011">
    <property type="protein sequence ID" value="GGJ41936.1"/>
    <property type="molecule type" value="Genomic_DNA"/>
</dbReference>
<comment type="similarity">
    <text evidence="2 7">Belongs to the peptidase S26 family.</text>
</comment>
<evidence type="ECO:0000256" key="1">
    <source>
        <dbReference type="ARBA" id="ARBA00000677"/>
    </source>
</evidence>
<reference evidence="10" key="1">
    <citation type="journal article" date="2019" name="Int. J. Syst. Evol. Microbiol.">
        <title>The Global Catalogue of Microorganisms (GCM) 10K type strain sequencing project: providing services to taxonomists for standard genome sequencing and annotation.</title>
        <authorList>
            <consortium name="The Broad Institute Genomics Platform"/>
            <consortium name="The Broad Institute Genome Sequencing Center for Infectious Disease"/>
            <person name="Wu L."/>
            <person name="Ma J."/>
        </authorList>
    </citation>
    <scope>NUCLEOTIDE SEQUENCE [LARGE SCALE GENOMIC DNA]</scope>
    <source>
        <strain evidence="10">JCM 14370</strain>
    </source>
</reference>
<evidence type="ECO:0000256" key="2">
    <source>
        <dbReference type="ARBA" id="ARBA00009370"/>
    </source>
</evidence>
<name>A0ABQ2D1M1_9DEIO</name>
<dbReference type="RefSeq" id="WP_189003699.1">
    <property type="nucleotide sequence ID" value="NZ_BMOD01000011.1"/>
</dbReference>
<evidence type="ECO:0000259" key="8">
    <source>
        <dbReference type="Pfam" id="PF10502"/>
    </source>
</evidence>
<accession>A0ABQ2D1M1</accession>
<keyword evidence="5 6" id="KW-0378">Hydrolase</keyword>
<dbReference type="InterPro" id="IPR019757">
    <property type="entry name" value="Pept_S26A_signal_pept_1_Lys-AS"/>
</dbReference>
<dbReference type="PROSITE" id="PS00760">
    <property type="entry name" value="SPASE_I_2"/>
    <property type="match status" value="1"/>
</dbReference>
<evidence type="ECO:0000256" key="4">
    <source>
        <dbReference type="ARBA" id="ARBA00022670"/>
    </source>
</evidence>
<dbReference type="PRINTS" id="PR00727">
    <property type="entry name" value="LEADERPTASE"/>
</dbReference>
<comment type="caution">
    <text evidence="9">The sequence shown here is derived from an EMBL/GenBank/DDBJ whole genome shotgun (WGS) entry which is preliminary data.</text>
</comment>
<evidence type="ECO:0000256" key="6">
    <source>
        <dbReference type="RuleBase" id="RU003993"/>
    </source>
</evidence>
<keyword evidence="4 6" id="KW-0645">Protease</keyword>
<dbReference type="Proteomes" id="UP000632222">
    <property type="component" value="Unassembled WGS sequence"/>
</dbReference>